<organism evidence="1 2">
    <name type="scientific">Trachymyrmex septentrionalis</name>
    <dbReference type="NCBI Taxonomy" id="34720"/>
    <lineage>
        <taxon>Eukaryota</taxon>
        <taxon>Metazoa</taxon>
        <taxon>Ecdysozoa</taxon>
        <taxon>Arthropoda</taxon>
        <taxon>Hexapoda</taxon>
        <taxon>Insecta</taxon>
        <taxon>Pterygota</taxon>
        <taxon>Neoptera</taxon>
        <taxon>Endopterygota</taxon>
        <taxon>Hymenoptera</taxon>
        <taxon>Apocrita</taxon>
        <taxon>Aculeata</taxon>
        <taxon>Formicoidea</taxon>
        <taxon>Formicidae</taxon>
        <taxon>Myrmicinae</taxon>
        <taxon>Trachymyrmex</taxon>
    </lineage>
</organism>
<accession>A0A151K1E9</accession>
<evidence type="ECO:0000313" key="1">
    <source>
        <dbReference type="EMBL" id="KYN45262.1"/>
    </source>
</evidence>
<dbReference type="EMBL" id="KQ981178">
    <property type="protein sequence ID" value="KYN45262.1"/>
    <property type="molecule type" value="Genomic_DNA"/>
</dbReference>
<reference evidence="1 2" key="1">
    <citation type="submission" date="2016-03" db="EMBL/GenBank/DDBJ databases">
        <title>Trachymyrmex septentrionalis WGS genome.</title>
        <authorList>
            <person name="Nygaard S."/>
            <person name="Hu H."/>
            <person name="Boomsma J."/>
            <person name="Zhang G."/>
        </authorList>
    </citation>
    <scope>NUCLEOTIDE SEQUENCE [LARGE SCALE GENOMIC DNA]</scope>
    <source>
        <strain evidence="1">Tsep2-gDNA-1</strain>
        <tissue evidence="1">Whole body</tissue>
    </source>
</reference>
<keyword evidence="2" id="KW-1185">Reference proteome</keyword>
<dbReference type="AlphaFoldDB" id="A0A151K1E9"/>
<dbReference type="Proteomes" id="UP000078541">
    <property type="component" value="Unassembled WGS sequence"/>
</dbReference>
<protein>
    <submittedName>
        <fullName evidence="1">Uncharacterized protein</fullName>
    </submittedName>
</protein>
<evidence type="ECO:0000313" key="2">
    <source>
        <dbReference type="Proteomes" id="UP000078541"/>
    </source>
</evidence>
<gene>
    <name evidence="1" type="ORF">ALC56_00268</name>
</gene>
<name>A0A151K1E9_9HYME</name>
<dbReference type="STRING" id="34720.A0A151K1E9"/>
<sequence>MAVPKNLVNFTLETFNSLHNKLKFTLEFSDDKINILDITVINNNLIEFDWYHKPTYSERRYNTFIKVQYDKKNQVKKPRGIVLLDFVLPYIPKISDKFKRISKTFNIKLAFTSLNKLNSLIKGYKDILPKEMRKNVVYKISCKSCNVSYVG</sequence>
<proteinExistence type="predicted"/>